<dbReference type="SUPFAM" id="SSF56300">
    <property type="entry name" value="Metallo-dependent phosphatases"/>
    <property type="match status" value="1"/>
</dbReference>
<dbReference type="STRING" id="444157.Tneu_0908"/>
<keyword evidence="1" id="KW-0479">Metal-binding</keyword>
<evidence type="ECO:0000259" key="2">
    <source>
        <dbReference type="Pfam" id="PF12850"/>
    </source>
</evidence>
<dbReference type="InterPro" id="IPR024654">
    <property type="entry name" value="Calcineurin-like_PHP_lpxH"/>
</dbReference>
<evidence type="ECO:0000256" key="1">
    <source>
        <dbReference type="RuleBase" id="RU362039"/>
    </source>
</evidence>
<dbReference type="Proteomes" id="UP000001694">
    <property type="component" value="Chromosome"/>
</dbReference>
<dbReference type="InterPro" id="IPR029052">
    <property type="entry name" value="Metallo-depent_PP-like"/>
</dbReference>
<dbReference type="Pfam" id="PF12850">
    <property type="entry name" value="Metallophos_2"/>
    <property type="match status" value="1"/>
</dbReference>
<organism evidence="3 4">
    <name type="scientific">Pyrobaculum neutrophilum (strain DSM 2338 / JCM 9278 / NBRC 100436 / V24Sta)</name>
    <name type="common">Thermoproteus neutrophilus</name>
    <dbReference type="NCBI Taxonomy" id="444157"/>
    <lineage>
        <taxon>Archaea</taxon>
        <taxon>Thermoproteota</taxon>
        <taxon>Thermoprotei</taxon>
        <taxon>Thermoproteales</taxon>
        <taxon>Thermoproteaceae</taxon>
        <taxon>Pyrobaculum</taxon>
    </lineage>
</organism>
<dbReference type="NCBIfam" id="TIGR00040">
    <property type="entry name" value="yfcE"/>
    <property type="match status" value="1"/>
</dbReference>
<evidence type="ECO:0000313" key="3">
    <source>
        <dbReference type="EMBL" id="ACB39845.1"/>
    </source>
</evidence>
<name>B1YDI2_PYRNV</name>
<dbReference type="InterPro" id="IPR053193">
    <property type="entry name" value="MetalloPDE_YfcE-like"/>
</dbReference>
<dbReference type="GO" id="GO:0016787">
    <property type="term" value="F:hydrolase activity"/>
    <property type="evidence" value="ECO:0007669"/>
    <property type="project" value="UniProtKB-UniRule"/>
</dbReference>
<dbReference type="AlphaFoldDB" id="B1YDI2"/>
<dbReference type="EC" id="3.1.4.-" evidence="1"/>
<dbReference type="CDD" id="cd00841">
    <property type="entry name" value="MPP_YfcE"/>
    <property type="match status" value="1"/>
</dbReference>
<evidence type="ECO:0000313" key="4">
    <source>
        <dbReference type="Proteomes" id="UP000001694"/>
    </source>
</evidence>
<reference evidence="3" key="1">
    <citation type="submission" date="2008-03" db="EMBL/GenBank/DDBJ databases">
        <title>Complete sequence of Thermoproteus neutrophilus V24Sta.</title>
        <authorList>
            <consortium name="US DOE Joint Genome Institute"/>
            <person name="Copeland A."/>
            <person name="Lucas S."/>
            <person name="Lapidus A."/>
            <person name="Glavina del Rio T."/>
            <person name="Dalin E."/>
            <person name="Tice H."/>
            <person name="Bruce D."/>
            <person name="Goodwin L."/>
            <person name="Pitluck S."/>
            <person name="Sims D."/>
            <person name="Brettin T."/>
            <person name="Detter J.C."/>
            <person name="Han C."/>
            <person name="Kuske C.R."/>
            <person name="Schmutz J."/>
            <person name="Larimer F."/>
            <person name="Land M."/>
            <person name="Hauser L."/>
            <person name="Kyrpides N."/>
            <person name="Mikhailova N."/>
            <person name="Biddle J.F."/>
            <person name="Zhang Z."/>
            <person name="Fitz-Gibbon S.T."/>
            <person name="Lowe T.M."/>
            <person name="Saltikov C."/>
            <person name="House C.H."/>
            <person name="Richardson P."/>
        </authorList>
    </citation>
    <scope>NUCLEOTIDE SEQUENCE [LARGE SCALE GENOMIC DNA]</scope>
    <source>
        <strain evidence="3">V24Sta</strain>
    </source>
</reference>
<dbReference type="HOGENOM" id="CLU_063749_4_0_2"/>
<comment type="cofactor">
    <cofactor evidence="1">
        <name>a divalent metal cation</name>
        <dbReference type="ChEBI" id="CHEBI:60240"/>
    </cofactor>
</comment>
<comment type="similarity">
    <text evidence="1">Belongs to the metallophosphoesterase superfamily. YfcE family.</text>
</comment>
<dbReference type="KEGG" id="tne:Tneu_0908"/>
<feature type="domain" description="Calcineurin-like phosphoesterase" evidence="2">
    <location>
        <begin position="8"/>
        <end position="165"/>
    </location>
</feature>
<dbReference type="Gene3D" id="3.60.21.10">
    <property type="match status" value="1"/>
</dbReference>
<dbReference type="eggNOG" id="arCOG01141">
    <property type="taxonomic scope" value="Archaea"/>
</dbReference>
<dbReference type="InterPro" id="IPR041802">
    <property type="entry name" value="MPP_YfcE"/>
</dbReference>
<dbReference type="PANTHER" id="PTHR43165:SF1">
    <property type="entry name" value="PHOSPHODIESTERASE MJ0936"/>
    <property type="match status" value="1"/>
</dbReference>
<sequence>MGAPDRRMLLGVMSDSHDNVWAIRRAAEELKRRGVGLVLHAGDWVAPFSARALREALGEGIRVVGVWGNNEGERPYFLEMARKYGVEIAGEAAELEAGGRRIALYHGTSPVLLRALVESGLYDLVVYGHTHQAAIERRGRTLVVNPGEVCGCLTGRSTAAVVDLAKLEAELLFLT</sequence>
<dbReference type="EMBL" id="CP001014">
    <property type="protein sequence ID" value="ACB39845.1"/>
    <property type="molecule type" value="Genomic_DNA"/>
</dbReference>
<dbReference type="PANTHER" id="PTHR43165">
    <property type="entry name" value="METALLOPHOSPHOESTERASE"/>
    <property type="match status" value="1"/>
</dbReference>
<dbReference type="InterPro" id="IPR000979">
    <property type="entry name" value="Phosphodiesterase_MJ0936/Vps29"/>
</dbReference>
<accession>B1YDI2</accession>
<proteinExistence type="inferred from homology"/>
<protein>
    <recommendedName>
        <fullName evidence="1">Phosphoesterase</fullName>
        <ecNumber evidence="1">3.1.4.-</ecNumber>
    </recommendedName>
</protein>
<keyword evidence="4" id="KW-1185">Reference proteome</keyword>
<gene>
    <name evidence="3" type="ordered locus">Tneu_0908</name>
</gene>
<dbReference type="GO" id="GO:0046872">
    <property type="term" value="F:metal ion binding"/>
    <property type="evidence" value="ECO:0007669"/>
    <property type="project" value="UniProtKB-KW"/>
</dbReference>